<feature type="compositionally biased region" description="Basic residues" evidence="1">
    <location>
        <begin position="1"/>
        <end position="17"/>
    </location>
</feature>
<evidence type="ECO:0000313" key="2">
    <source>
        <dbReference type="EMBL" id="GFD38419.1"/>
    </source>
</evidence>
<feature type="compositionally biased region" description="Basic residues" evidence="1">
    <location>
        <begin position="98"/>
        <end position="109"/>
    </location>
</feature>
<sequence>DFRRRSRNGAPRLRHSPRPVPESGQGRWRHHQELRPAAEDAWLRVVGLGFSLRKLEHAPQGRGNDTGKHRAALSTVPQTRHSHRAPGIHQSAQSALRPTRHPAGRHRPLGHGDAQQGFDQEDAGDIDEKLPAHTGASRVFAAAGSHCQGVEIAAGGNTG</sequence>
<evidence type="ECO:0000256" key="1">
    <source>
        <dbReference type="SAM" id="MobiDB-lite"/>
    </source>
</evidence>
<name>A0A699VVK5_TANCI</name>
<gene>
    <name evidence="2" type="ORF">Tci_910388</name>
</gene>
<comment type="caution">
    <text evidence="2">The sequence shown here is derived from an EMBL/GenBank/DDBJ whole genome shotgun (WGS) entry which is preliminary data.</text>
</comment>
<feature type="non-terminal residue" evidence="2">
    <location>
        <position position="159"/>
    </location>
</feature>
<protein>
    <submittedName>
        <fullName evidence="2">Uncharacterized protein</fullName>
    </submittedName>
</protein>
<proteinExistence type="predicted"/>
<dbReference type="EMBL" id="BKCJ011500188">
    <property type="protein sequence ID" value="GFD38419.1"/>
    <property type="molecule type" value="Genomic_DNA"/>
</dbReference>
<accession>A0A699VVK5</accession>
<organism evidence="2">
    <name type="scientific">Tanacetum cinerariifolium</name>
    <name type="common">Dalmatian daisy</name>
    <name type="synonym">Chrysanthemum cinerariifolium</name>
    <dbReference type="NCBI Taxonomy" id="118510"/>
    <lineage>
        <taxon>Eukaryota</taxon>
        <taxon>Viridiplantae</taxon>
        <taxon>Streptophyta</taxon>
        <taxon>Embryophyta</taxon>
        <taxon>Tracheophyta</taxon>
        <taxon>Spermatophyta</taxon>
        <taxon>Magnoliopsida</taxon>
        <taxon>eudicotyledons</taxon>
        <taxon>Gunneridae</taxon>
        <taxon>Pentapetalae</taxon>
        <taxon>asterids</taxon>
        <taxon>campanulids</taxon>
        <taxon>Asterales</taxon>
        <taxon>Asteraceae</taxon>
        <taxon>Asteroideae</taxon>
        <taxon>Anthemideae</taxon>
        <taxon>Anthemidinae</taxon>
        <taxon>Tanacetum</taxon>
    </lineage>
</organism>
<dbReference type="AlphaFoldDB" id="A0A699VVK5"/>
<reference evidence="2" key="1">
    <citation type="journal article" date="2019" name="Sci. Rep.">
        <title>Draft genome of Tanacetum cinerariifolium, the natural source of mosquito coil.</title>
        <authorList>
            <person name="Yamashiro T."/>
            <person name="Shiraishi A."/>
            <person name="Satake H."/>
            <person name="Nakayama K."/>
        </authorList>
    </citation>
    <scope>NUCLEOTIDE SEQUENCE</scope>
</reference>
<feature type="region of interest" description="Disordered" evidence="1">
    <location>
        <begin position="56"/>
        <end position="126"/>
    </location>
</feature>
<feature type="non-terminal residue" evidence="2">
    <location>
        <position position="1"/>
    </location>
</feature>
<feature type="region of interest" description="Disordered" evidence="1">
    <location>
        <begin position="1"/>
        <end position="33"/>
    </location>
</feature>